<dbReference type="InterPro" id="IPR013751">
    <property type="entry name" value="ACP_syn_III_N"/>
</dbReference>
<reference evidence="18 19" key="1">
    <citation type="submission" date="2014-12" db="EMBL/GenBank/DDBJ databases">
        <title>Draft genome sequence of Terrisporobacter sp. 08-306576, isolated from the blood culture of a bacteremia patient.</title>
        <authorList>
            <person name="Lund L.C."/>
            <person name="Sydenham T.V."/>
            <person name="Hogh S.V."/>
            <person name="Skov M.N."/>
            <person name="Kemp M."/>
            <person name="Justesen U.S."/>
        </authorList>
    </citation>
    <scope>NUCLEOTIDE SEQUENCE [LARGE SCALE GENOMIC DNA]</scope>
    <source>
        <strain evidence="18 19">08-306576</strain>
    </source>
</reference>
<dbReference type="InterPro" id="IPR013747">
    <property type="entry name" value="ACP_syn_III_C"/>
</dbReference>
<keyword evidence="6 14" id="KW-0276">Fatty acid metabolism</keyword>
<dbReference type="PANTHER" id="PTHR34069:SF2">
    <property type="entry name" value="BETA-KETOACYL-[ACYL-CARRIER-PROTEIN] SYNTHASE III"/>
    <property type="match status" value="1"/>
</dbReference>
<feature type="transmembrane region" description="Helical" evidence="15">
    <location>
        <begin position="305"/>
        <end position="324"/>
    </location>
</feature>
<dbReference type="STRING" id="1577792.QX51_08930"/>
<dbReference type="NCBIfam" id="NF006829">
    <property type="entry name" value="PRK09352.1"/>
    <property type="match status" value="1"/>
</dbReference>
<feature type="domain" description="Beta-ketoacyl-[acyl-carrier-protein] synthase III N-terminal" evidence="17">
    <location>
        <begin position="106"/>
        <end position="183"/>
    </location>
</feature>
<evidence type="ECO:0000313" key="19">
    <source>
        <dbReference type="Proteomes" id="UP000031189"/>
    </source>
</evidence>
<keyword evidence="15" id="KW-0812">Transmembrane</keyword>
<dbReference type="InterPro" id="IPR016039">
    <property type="entry name" value="Thiolase-like"/>
</dbReference>
<dbReference type="EC" id="2.3.1.180" evidence="14"/>
<evidence type="ECO:0000256" key="1">
    <source>
        <dbReference type="ARBA" id="ARBA00005194"/>
    </source>
</evidence>
<name>A0A0B3VX05_9FIRM</name>
<comment type="similarity">
    <text evidence="2 14">Belongs to the thiolase-like superfamily. FabH family.</text>
</comment>
<keyword evidence="15" id="KW-1133">Transmembrane helix</keyword>
<evidence type="ECO:0000256" key="11">
    <source>
        <dbReference type="ARBA" id="ARBA00052407"/>
    </source>
</evidence>
<dbReference type="GO" id="GO:0006633">
    <property type="term" value="P:fatty acid biosynthetic process"/>
    <property type="evidence" value="ECO:0007669"/>
    <property type="project" value="UniProtKB-UniRule"/>
</dbReference>
<sequence>MKEVIIEGLGKYTPSHLVTNDQLSEIIDTSDEWIYSRTGIKSRYISRGEDTSYMAAKAGEKALENANVSPLDVDLIVVATCTPDMFTPSTACIVQSIIGADNALAFDISAACSGFIYGLDVAKALMKSNNYKHALVIGAENLSKSLDWEDRGTCVLFGDGAGAAILSKSDDLGLMSSFCKSEGSKYKCITIEGNDVDSPFVENKTIRHSKLKMDGGEVFKFATSVIVSSINKILKENNLDINDIDYIIPHQANVRIIQYAAKKLKVDMDKFYMNMEEYGNTSGASIPIALSDMDEKGLLKKDSKIILVGFGAGLTYGATLINWAI</sequence>
<dbReference type="NCBIfam" id="TIGR00747">
    <property type="entry name" value="fabH"/>
    <property type="match status" value="1"/>
</dbReference>
<dbReference type="RefSeq" id="WP_039679559.1">
    <property type="nucleotide sequence ID" value="NZ_JWHR01000079.1"/>
</dbReference>
<keyword evidence="15" id="KW-0472">Membrane</keyword>
<evidence type="ECO:0000256" key="5">
    <source>
        <dbReference type="ARBA" id="ARBA00022679"/>
    </source>
</evidence>
<keyword evidence="7 14" id="KW-0443">Lipid metabolism</keyword>
<comment type="catalytic activity">
    <reaction evidence="12">
        <text>2-methylpropanoyl-CoA + malonyl-[ACP] + H(+) = 4-methyl-3-oxopentanoyl-[ACP] + CO2 + CoA</text>
        <dbReference type="Rhea" id="RHEA:42268"/>
        <dbReference type="Rhea" id="RHEA-COMP:9623"/>
        <dbReference type="Rhea" id="RHEA-COMP:9940"/>
        <dbReference type="ChEBI" id="CHEBI:15378"/>
        <dbReference type="ChEBI" id="CHEBI:16526"/>
        <dbReference type="ChEBI" id="CHEBI:57287"/>
        <dbReference type="ChEBI" id="CHEBI:57338"/>
        <dbReference type="ChEBI" id="CHEBI:78449"/>
        <dbReference type="ChEBI" id="CHEBI:78820"/>
        <dbReference type="EC" id="2.3.1.300"/>
    </reaction>
    <physiologicalReaction direction="left-to-right" evidence="12">
        <dbReference type="Rhea" id="RHEA:42269"/>
    </physiologicalReaction>
</comment>
<keyword evidence="4 14" id="KW-0444">Lipid biosynthesis</keyword>
<evidence type="ECO:0000256" key="10">
    <source>
        <dbReference type="ARBA" id="ARBA00051096"/>
    </source>
</evidence>
<proteinExistence type="inferred from homology"/>
<comment type="subunit">
    <text evidence="14">Homodimer.</text>
</comment>
<keyword evidence="14" id="KW-0511">Multifunctional enzyme</keyword>
<accession>A0A0B3VX05</accession>
<dbReference type="GO" id="GO:0033818">
    <property type="term" value="F:beta-ketoacyl-acyl-carrier-protein synthase III activity"/>
    <property type="evidence" value="ECO:0007669"/>
    <property type="project" value="UniProtKB-UniRule"/>
</dbReference>
<organism evidence="18 19">
    <name type="scientific">Terrisporobacter othiniensis</name>
    <dbReference type="NCBI Taxonomy" id="1577792"/>
    <lineage>
        <taxon>Bacteria</taxon>
        <taxon>Bacillati</taxon>
        <taxon>Bacillota</taxon>
        <taxon>Clostridia</taxon>
        <taxon>Peptostreptococcales</taxon>
        <taxon>Peptostreptococcaceae</taxon>
        <taxon>Terrisporobacter</taxon>
    </lineage>
</organism>
<dbReference type="PANTHER" id="PTHR34069">
    <property type="entry name" value="3-OXOACYL-[ACYL-CARRIER-PROTEIN] SYNTHASE 3"/>
    <property type="match status" value="1"/>
</dbReference>
<dbReference type="CDD" id="cd00830">
    <property type="entry name" value="KAS_III"/>
    <property type="match status" value="1"/>
</dbReference>
<dbReference type="SUPFAM" id="SSF53901">
    <property type="entry name" value="Thiolase-like"/>
    <property type="match status" value="1"/>
</dbReference>
<feature type="domain" description="Beta-ketoacyl-[acyl-carrier-protein] synthase III C-terminal" evidence="16">
    <location>
        <begin position="234"/>
        <end position="323"/>
    </location>
</feature>
<dbReference type="Gene3D" id="3.40.47.10">
    <property type="match status" value="1"/>
</dbReference>
<evidence type="ECO:0000256" key="8">
    <source>
        <dbReference type="ARBA" id="ARBA00023160"/>
    </source>
</evidence>
<dbReference type="HAMAP" id="MF_01815">
    <property type="entry name" value="FabH"/>
    <property type="match status" value="1"/>
</dbReference>
<evidence type="ECO:0000256" key="3">
    <source>
        <dbReference type="ARBA" id="ARBA00022490"/>
    </source>
</evidence>
<keyword evidence="8 14" id="KW-0275">Fatty acid biosynthesis</keyword>
<evidence type="ECO:0000256" key="2">
    <source>
        <dbReference type="ARBA" id="ARBA00008642"/>
    </source>
</evidence>
<comment type="catalytic activity">
    <reaction evidence="13">
        <text>3-methylbutanoyl-CoA + malonyl-[ACP] + H(+) = 5-methyl-3-oxohexanoyl-[ACP] + CO2 + CoA</text>
        <dbReference type="Rhea" id="RHEA:42272"/>
        <dbReference type="Rhea" id="RHEA-COMP:9623"/>
        <dbReference type="Rhea" id="RHEA-COMP:9941"/>
        <dbReference type="ChEBI" id="CHEBI:15378"/>
        <dbReference type="ChEBI" id="CHEBI:16526"/>
        <dbReference type="ChEBI" id="CHEBI:57287"/>
        <dbReference type="ChEBI" id="CHEBI:57345"/>
        <dbReference type="ChEBI" id="CHEBI:78449"/>
        <dbReference type="ChEBI" id="CHEBI:78822"/>
        <dbReference type="EC" id="2.3.1.300"/>
    </reaction>
    <physiologicalReaction direction="left-to-right" evidence="13">
        <dbReference type="Rhea" id="RHEA:42273"/>
    </physiologicalReaction>
</comment>
<dbReference type="Pfam" id="PF08545">
    <property type="entry name" value="ACP_syn_III"/>
    <property type="match status" value="1"/>
</dbReference>
<feature type="active site" evidence="14">
    <location>
        <position position="280"/>
    </location>
</feature>
<dbReference type="Proteomes" id="UP000031189">
    <property type="component" value="Unassembled WGS sequence"/>
</dbReference>
<evidence type="ECO:0000256" key="4">
    <source>
        <dbReference type="ARBA" id="ARBA00022516"/>
    </source>
</evidence>
<dbReference type="GO" id="GO:0044550">
    <property type="term" value="P:secondary metabolite biosynthetic process"/>
    <property type="evidence" value="ECO:0007669"/>
    <property type="project" value="TreeGrafter"/>
</dbReference>
<keyword evidence="3 14" id="KW-0963">Cytoplasm</keyword>
<comment type="function">
    <text evidence="14">Catalyzes the condensation reaction of fatty acid synthesis by the addition to an acyl acceptor of two carbons from malonyl-ACP. Catalyzes the first condensation reaction which initiates fatty acid synthesis and may therefore play a role in governing the total rate of fatty acid production. Possesses both acetoacetyl-ACP synthase and acetyl transacylase activities. Its substrate specificity determines the biosynthesis of branched-chain and/or straight-chain of fatty acids.</text>
</comment>
<comment type="pathway">
    <text evidence="1 14">Lipid metabolism; fatty acid biosynthesis.</text>
</comment>
<evidence type="ECO:0000256" key="13">
    <source>
        <dbReference type="ARBA" id="ARBA00052985"/>
    </source>
</evidence>
<dbReference type="UniPathway" id="UPA00094"/>
<evidence type="ECO:0000256" key="6">
    <source>
        <dbReference type="ARBA" id="ARBA00022832"/>
    </source>
</evidence>
<evidence type="ECO:0000313" key="18">
    <source>
        <dbReference type="EMBL" id="KHS57348.1"/>
    </source>
</evidence>
<evidence type="ECO:0000256" key="14">
    <source>
        <dbReference type="HAMAP-Rule" id="MF_01815"/>
    </source>
</evidence>
<dbReference type="GO" id="GO:0004315">
    <property type="term" value="F:3-oxoacyl-[acyl-carrier-protein] synthase activity"/>
    <property type="evidence" value="ECO:0007669"/>
    <property type="project" value="InterPro"/>
</dbReference>
<evidence type="ECO:0000259" key="17">
    <source>
        <dbReference type="Pfam" id="PF08545"/>
    </source>
</evidence>
<dbReference type="Pfam" id="PF08541">
    <property type="entry name" value="ACP_syn_III_C"/>
    <property type="match status" value="1"/>
</dbReference>
<dbReference type="AlphaFoldDB" id="A0A0B3VX05"/>
<feature type="region of interest" description="ACP-binding" evidence="14">
    <location>
        <begin position="251"/>
        <end position="255"/>
    </location>
</feature>
<evidence type="ECO:0000256" key="7">
    <source>
        <dbReference type="ARBA" id="ARBA00023098"/>
    </source>
</evidence>
<keyword evidence="5 14" id="KW-0808">Transferase</keyword>
<protein>
    <recommendedName>
        <fullName evidence="14">Beta-ketoacyl-[acyl-carrier-protein] synthase III</fullName>
        <shortName evidence="14">Beta-ketoacyl-ACP synthase III</shortName>
        <shortName evidence="14">KAS III</shortName>
        <ecNumber evidence="14">2.3.1.180</ecNumber>
    </recommendedName>
    <alternativeName>
        <fullName evidence="14">3-oxoacyl-[acyl-carrier-protein] synthase 3</fullName>
    </alternativeName>
    <alternativeName>
        <fullName evidence="14">3-oxoacyl-[acyl-carrier-protein] synthase III</fullName>
    </alternativeName>
</protein>
<evidence type="ECO:0000256" key="12">
    <source>
        <dbReference type="ARBA" id="ARBA00052467"/>
    </source>
</evidence>
<dbReference type="GO" id="GO:0005737">
    <property type="term" value="C:cytoplasm"/>
    <property type="evidence" value="ECO:0007669"/>
    <property type="project" value="UniProtKB-SubCell"/>
</dbReference>
<evidence type="ECO:0000259" key="16">
    <source>
        <dbReference type="Pfam" id="PF08541"/>
    </source>
</evidence>
<evidence type="ECO:0000256" key="9">
    <source>
        <dbReference type="ARBA" id="ARBA00023315"/>
    </source>
</evidence>
<gene>
    <name evidence="14" type="primary">fabH</name>
    <name evidence="18" type="ORF">QX51_08930</name>
</gene>
<feature type="active site" evidence="14">
    <location>
        <position position="112"/>
    </location>
</feature>
<dbReference type="FunFam" id="3.40.47.10:FF:000004">
    <property type="entry name" value="3-oxoacyl-[acyl-carrier-protein] synthase 3"/>
    <property type="match status" value="1"/>
</dbReference>
<dbReference type="EMBL" id="JWHR01000079">
    <property type="protein sequence ID" value="KHS57348.1"/>
    <property type="molecule type" value="Genomic_DNA"/>
</dbReference>
<dbReference type="InterPro" id="IPR004655">
    <property type="entry name" value="FabH"/>
</dbReference>
<comment type="catalytic activity">
    <reaction evidence="10">
        <text>malonyl-[ACP] + acetyl-CoA + H(+) = 3-oxobutanoyl-[ACP] + CO2 + CoA</text>
        <dbReference type="Rhea" id="RHEA:12080"/>
        <dbReference type="Rhea" id="RHEA-COMP:9623"/>
        <dbReference type="Rhea" id="RHEA-COMP:9625"/>
        <dbReference type="ChEBI" id="CHEBI:15378"/>
        <dbReference type="ChEBI" id="CHEBI:16526"/>
        <dbReference type="ChEBI" id="CHEBI:57287"/>
        <dbReference type="ChEBI" id="CHEBI:57288"/>
        <dbReference type="ChEBI" id="CHEBI:78449"/>
        <dbReference type="ChEBI" id="CHEBI:78450"/>
        <dbReference type="EC" id="2.3.1.180"/>
    </reaction>
    <physiologicalReaction direction="left-to-right" evidence="10">
        <dbReference type="Rhea" id="RHEA:12081"/>
    </physiologicalReaction>
</comment>
<comment type="domain">
    <text evidence="14">The last Arg residue of the ACP-binding site is essential for the weak association between ACP/AcpP and FabH.</text>
</comment>
<keyword evidence="9 14" id="KW-0012">Acyltransferase</keyword>
<dbReference type="OrthoDB" id="9815506at2"/>
<feature type="active site" evidence="14">
    <location>
        <position position="250"/>
    </location>
</feature>
<evidence type="ECO:0000256" key="15">
    <source>
        <dbReference type="SAM" id="Phobius"/>
    </source>
</evidence>
<comment type="caution">
    <text evidence="18">The sequence shown here is derived from an EMBL/GenBank/DDBJ whole genome shotgun (WGS) entry which is preliminary data.</text>
</comment>
<keyword evidence="19" id="KW-1185">Reference proteome</keyword>
<comment type="subcellular location">
    <subcellularLocation>
        <location evidence="14">Cytoplasm</location>
    </subcellularLocation>
</comment>
<comment type="catalytic activity">
    <reaction evidence="11">
        <text>(2S)-2-methylbutanoyl-CoA + malonyl-[ACP] + H(+) = (4S)-4-methyl-3-oxohexanoyl-[ACP] + CO2 + CoA</text>
        <dbReference type="Rhea" id="RHEA:42276"/>
        <dbReference type="Rhea" id="RHEA-COMP:9623"/>
        <dbReference type="Rhea" id="RHEA-COMP:17148"/>
        <dbReference type="ChEBI" id="CHEBI:15378"/>
        <dbReference type="ChEBI" id="CHEBI:16526"/>
        <dbReference type="ChEBI" id="CHEBI:57287"/>
        <dbReference type="ChEBI" id="CHEBI:78449"/>
        <dbReference type="ChEBI" id="CHEBI:88166"/>
        <dbReference type="ChEBI" id="CHEBI:167462"/>
        <dbReference type="EC" id="2.3.1.300"/>
    </reaction>
    <physiologicalReaction direction="left-to-right" evidence="11">
        <dbReference type="Rhea" id="RHEA:42277"/>
    </physiologicalReaction>
</comment>